<evidence type="ECO:0000313" key="2">
    <source>
        <dbReference type="Proteomes" id="UP001548189"/>
    </source>
</evidence>
<dbReference type="Proteomes" id="UP001548189">
    <property type="component" value="Unassembled WGS sequence"/>
</dbReference>
<dbReference type="RefSeq" id="WP_353895879.1">
    <property type="nucleotide sequence ID" value="NZ_JBEVCJ010000008.1"/>
</dbReference>
<accession>A0ABV2BTQ8</accession>
<organism evidence="1 2">
    <name type="scientific">Aliikangiella maris</name>
    <dbReference type="NCBI Taxonomy" id="3162458"/>
    <lineage>
        <taxon>Bacteria</taxon>
        <taxon>Pseudomonadati</taxon>
        <taxon>Pseudomonadota</taxon>
        <taxon>Gammaproteobacteria</taxon>
        <taxon>Oceanospirillales</taxon>
        <taxon>Pleioneaceae</taxon>
        <taxon>Aliikangiella</taxon>
    </lineage>
</organism>
<sequence>MQLETFDQLPMFDTEFINDWILMMDSNVDGQKLILLYSVKRDFLSVPKTYQVVTFQGSDLCPLEYHHLERDDYLSELDEVSLDSEPGWYLLDDNEEGKILLMLTPYNAIEIACAGFQLEMRAYHSANEREALIEYLNAKPDSI</sequence>
<protein>
    <submittedName>
        <fullName evidence="1">Uncharacterized protein</fullName>
    </submittedName>
</protein>
<keyword evidence="2" id="KW-1185">Reference proteome</keyword>
<dbReference type="EMBL" id="JBEVCJ010000008">
    <property type="protein sequence ID" value="MET1255296.1"/>
    <property type="molecule type" value="Genomic_DNA"/>
</dbReference>
<comment type="caution">
    <text evidence="1">The sequence shown here is derived from an EMBL/GenBank/DDBJ whole genome shotgun (WGS) entry which is preliminary data.</text>
</comment>
<proteinExistence type="predicted"/>
<name>A0ABV2BTQ8_9GAMM</name>
<gene>
    <name evidence="1" type="ORF">ABVT43_09185</name>
</gene>
<evidence type="ECO:0000313" key="1">
    <source>
        <dbReference type="EMBL" id="MET1255296.1"/>
    </source>
</evidence>
<reference evidence="1 2" key="1">
    <citation type="submission" date="2024-06" db="EMBL/GenBank/DDBJ databases">
        <authorList>
            <person name="Li F."/>
        </authorList>
    </citation>
    <scope>NUCLEOTIDE SEQUENCE [LARGE SCALE GENOMIC DNA]</scope>
    <source>
        <strain evidence="1 2">GXAS 311</strain>
    </source>
</reference>